<keyword evidence="2 4" id="KW-0807">Transducer</keyword>
<dbReference type="RefSeq" id="WP_135482730.1">
    <property type="nucleotide sequence ID" value="NZ_SRMF01000002.1"/>
</dbReference>
<comment type="caution">
    <text evidence="7">The sequence shown here is derived from an EMBL/GenBank/DDBJ whole genome shotgun (WGS) entry which is preliminary data.</text>
</comment>
<keyword evidence="5" id="KW-1133">Transmembrane helix</keyword>
<evidence type="ECO:0000256" key="5">
    <source>
        <dbReference type="SAM" id="Phobius"/>
    </source>
</evidence>
<dbReference type="AlphaFoldDB" id="A0A4Z0WFD4"/>
<evidence type="ECO:0000256" key="4">
    <source>
        <dbReference type="PROSITE-ProRule" id="PRU00284"/>
    </source>
</evidence>
<evidence type="ECO:0000259" key="6">
    <source>
        <dbReference type="PROSITE" id="PS50111"/>
    </source>
</evidence>
<comment type="subcellular location">
    <subcellularLocation>
        <location evidence="1">Membrane</location>
    </subcellularLocation>
</comment>
<reference evidence="7 8" key="1">
    <citation type="submission" date="2019-04" db="EMBL/GenBank/DDBJ databases">
        <title>Natronospirillum operosus gen. nov., sp. nov., a haloalkaliphilic satellite isolated from decaying biomass of laboratory culture of cyanobacterium Geitlerinema sp. and proposal of Natronospirillaceae fam. nov. and Saccharospirillaceae fam. nov.</title>
        <authorList>
            <person name="Kevbrin V."/>
            <person name="Boltyanskaya Y."/>
            <person name="Koziaeva V."/>
            <person name="Grouzdev D.S."/>
            <person name="Park M."/>
            <person name="Cho J."/>
        </authorList>
    </citation>
    <scope>NUCLEOTIDE SEQUENCE [LARGE SCALE GENOMIC DNA]</scope>
    <source>
        <strain evidence="7 8">G-116</strain>
    </source>
</reference>
<dbReference type="InterPro" id="IPR004090">
    <property type="entry name" value="Chemotax_Me-accpt_rcpt"/>
</dbReference>
<name>A0A4Z0WFD4_9GAMM</name>
<dbReference type="OrthoDB" id="2489132at2"/>
<accession>A0A4Z0WFD4</accession>
<gene>
    <name evidence="7" type="ORF">E4656_08310</name>
</gene>
<evidence type="ECO:0000256" key="1">
    <source>
        <dbReference type="ARBA" id="ARBA00004370"/>
    </source>
</evidence>
<dbReference type="Proteomes" id="UP000297475">
    <property type="component" value="Unassembled WGS sequence"/>
</dbReference>
<dbReference type="Pfam" id="PF00015">
    <property type="entry name" value="MCPsignal"/>
    <property type="match status" value="1"/>
</dbReference>
<protein>
    <submittedName>
        <fullName evidence="7">Chemotaxis protein</fullName>
    </submittedName>
</protein>
<keyword evidence="5" id="KW-0812">Transmembrane</keyword>
<comment type="similarity">
    <text evidence="3">Belongs to the methyl-accepting chemotaxis (MCP) protein family.</text>
</comment>
<dbReference type="PROSITE" id="PS50111">
    <property type="entry name" value="CHEMOTAXIS_TRANSDUC_2"/>
    <property type="match status" value="1"/>
</dbReference>
<dbReference type="GO" id="GO:0007165">
    <property type="term" value="P:signal transduction"/>
    <property type="evidence" value="ECO:0007669"/>
    <property type="project" value="UniProtKB-KW"/>
</dbReference>
<sequence length="529" mass="57355">MTQVVSRRSGAIADRFYCWAGATIVGLVAGIATFSGMPAWGLALLMGSASLVLLHLCRSRTLSALQAAQPPAEDAQGPRLISSAASRIAIGAADASHFLDGIQGHLSNQNRVAVNIRSRVEQLEHSAAEITDAMDDASTRVMQAGREAADGHQQMSEVNAARASQHQKLSHCQALMKELTDQSESIEGVIATINRLADQTNLLALNAAIEAARAGDQGRGFAVVADEVRGLAQQTGNATQSIQTVLGSMQQQTTAVSGALEDLLTSDKALDTVLSTIGTRLQEVNAVMTEAHQNVQRIAELQATSAQSSEGISAEVEQLHGSMHDIEQTIGEASERILHLSEHTETVFTELRHFDVDDQHRTHARVAMTAARAIGAVLEQAIADGRIRESELFRFDYQPIANADPEKYNSPFDALTDDCFPAVQEPILEQHPDIVFAGAVDLNGYFPTHNRKFSQPLTGDPKVDVARNRTKRIFRDRTGQRCGSHEEPFLLQTYKRDTGEVMHDVSAPIHVNGRHWGGFRVGYFSTESS</sequence>
<evidence type="ECO:0000313" key="8">
    <source>
        <dbReference type="Proteomes" id="UP000297475"/>
    </source>
</evidence>
<dbReference type="GO" id="GO:0004888">
    <property type="term" value="F:transmembrane signaling receptor activity"/>
    <property type="evidence" value="ECO:0007669"/>
    <property type="project" value="InterPro"/>
</dbReference>
<keyword evidence="5" id="KW-0472">Membrane</keyword>
<dbReference type="SUPFAM" id="SSF58104">
    <property type="entry name" value="Methyl-accepting chemotaxis protein (MCP) signaling domain"/>
    <property type="match status" value="1"/>
</dbReference>
<evidence type="ECO:0000313" key="7">
    <source>
        <dbReference type="EMBL" id="TGG94162.1"/>
    </source>
</evidence>
<organism evidence="7 8">
    <name type="scientific">Natronospirillum operosum</name>
    <dbReference type="NCBI Taxonomy" id="2759953"/>
    <lineage>
        <taxon>Bacteria</taxon>
        <taxon>Pseudomonadati</taxon>
        <taxon>Pseudomonadota</taxon>
        <taxon>Gammaproteobacteria</taxon>
        <taxon>Oceanospirillales</taxon>
        <taxon>Natronospirillaceae</taxon>
        <taxon>Natronospirillum</taxon>
    </lineage>
</organism>
<keyword evidence="8" id="KW-1185">Reference proteome</keyword>
<dbReference type="Gene3D" id="1.10.287.950">
    <property type="entry name" value="Methyl-accepting chemotaxis protein"/>
    <property type="match status" value="1"/>
</dbReference>
<dbReference type="EMBL" id="SRMF01000002">
    <property type="protein sequence ID" value="TGG94162.1"/>
    <property type="molecule type" value="Genomic_DNA"/>
</dbReference>
<dbReference type="PANTHER" id="PTHR32089:SF112">
    <property type="entry name" value="LYSOZYME-LIKE PROTEIN-RELATED"/>
    <property type="match status" value="1"/>
</dbReference>
<evidence type="ECO:0000256" key="3">
    <source>
        <dbReference type="ARBA" id="ARBA00029447"/>
    </source>
</evidence>
<dbReference type="InterPro" id="IPR004089">
    <property type="entry name" value="MCPsignal_dom"/>
</dbReference>
<dbReference type="SMART" id="SM00283">
    <property type="entry name" value="MA"/>
    <property type="match status" value="1"/>
</dbReference>
<feature type="transmembrane region" description="Helical" evidence="5">
    <location>
        <begin position="16"/>
        <end position="34"/>
    </location>
</feature>
<evidence type="ECO:0000256" key="2">
    <source>
        <dbReference type="ARBA" id="ARBA00023224"/>
    </source>
</evidence>
<proteinExistence type="inferred from homology"/>
<dbReference type="GO" id="GO:0016020">
    <property type="term" value="C:membrane"/>
    <property type="evidence" value="ECO:0007669"/>
    <property type="project" value="UniProtKB-SubCell"/>
</dbReference>
<dbReference type="PRINTS" id="PR00260">
    <property type="entry name" value="CHEMTRNSDUCR"/>
</dbReference>
<dbReference type="GO" id="GO:0006935">
    <property type="term" value="P:chemotaxis"/>
    <property type="evidence" value="ECO:0007669"/>
    <property type="project" value="InterPro"/>
</dbReference>
<feature type="domain" description="Methyl-accepting transducer" evidence="6">
    <location>
        <begin position="84"/>
        <end position="320"/>
    </location>
</feature>
<dbReference type="PANTHER" id="PTHR32089">
    <property type="entry name" value="METHYL-ACCEPTING CHEMOTAXIS PROTEIN MCPB"/>
    <property type="match status" value="1"/>
</dbReference>